<reference evidence="5 6" key="1">
    <citation type="submission" date="2018-07" db="EMBL/GenBank/DDBJ databases">
        <title>Genomic Encyclopedia of Type Strains, Phase III (KMG-III): the genomes of soil and plant-associated and newly described type strains.</title>
        <authorList>
            <person name="Whitman W."/>
        </authorList>
    </citation>
    <scope>NUCLEOTIDE SEQUENCE [LARGE SCALE GENOMIC DNA]</scope>
    <source>
        <strain evidence="5 6">CECT 8333</strain>
    </source>
</reference>
<dbReference type="PRINTS" id="PR00032">
    <property type="entry name" value="HTHARAC"/>
</dbReference>
<dbReference type="Gene3D" id="3.20.80.10">
    <property type="entry name" value="Regulatory factor, effector binding domain"/>
    <property type="match status" value="2"/>
</dbReference>
<evidence type="ECO:0000313" key="6">
    <source>
        <dbReference type="Proteomes" id="UP000253090"/>
    </source>
</evidence>
<dbReference type="InterPro" id="IPR020449">
    <property type="entry name" value="Tscrpt_reg_AraC-type_HTH"/>
</dbReference>
<gene>
    <name evidence="5" type="ORF">DFP94_101283</name>
</gene>
<dbReference type="InterPro" id="IPR011256">
    <property type="entry name" value="Reg_factor_effector_dom_sf"/>
</dbReference>
<dbReference type="PANTHER" id="PTHR47504">
    <property type="entry name" value="RIGHT ORIGIN-BINDING PROTEIN"/>
    <property type="match status" value="1"/>
</dbReference>
<dbReference type="InterPro" id="IPR018060">
    <property type="entry name" value="HTH_AraC"/>
</dbReference>
<dbReference type="SMART" id="SM00342">
    <property type="entry name" value="HTH_ARAC"/>
    <property type="match status" value="1"/>
</dbReference>
<dbReference type="PROSITE" id="PS00041">
    <property type="entry name" value="HTH_ARAC_FAMILY_1"/>
    <property type="match status" value="1"/>
</dbReference>
<evidence type="ECO:0000256" key="1">
    <source>
        <dbReference type="ARBA" id="ARBA00023015"/>
    </source>
</evidence>
<keyword evidence="6" id="KW-1185">Reference proteome</keyword>
<dbReference type="GO" id="GO:0003700">
    <property type="term" value="F:DNA-binding transcription factor activity"/>
    <property type="evidence" value="ECO:0007669"/>
    <property type="project" value="InterPro"/>
</dbReference>
<dbReference type="SUPFAM" id="SSF55136">
    <property type="entry name" value="Probable bacterial effector-binding domain"/>
    <property type="match status" value="1"/>
</dbReference>
<dbReference type="OrthoDB" id="9801123at2"/>
<sequence length="417" mass="47943">MYTKPHIREAIAQIENRLAHPLDIETVSRMGLVSSMQLYRDFYNLTGHSVKEYIRKRRLSNALALLKHSNKSIADIAYACGYSSQQAFSKAVKEATGQTPLEYKHSASYYYFPRFDGPAEHHIHVAAKQIPETISVEFHHEQLQGIEQHAIRYLQSVLPEFQGRIFGRNEARPGIDFIYVLYLSGAEPYYEILLQNGGFVKVEKVPGFSATFAMASVQNNEVQIGSAWDYLYGNWLKTSMFEQEDRPYFEEYILRNGRVKKLMLYLPVKKRNDYDKIRILECEEMTFLVSRSRGPDAEEQASGSVIDFLIGRYPDLAKEATQFYVSNHEDEYVCGIRIDKLLELPEQAEVEILTSERGRFAILEGNGCVESAVYEKLLFSWVRDNGFEMGGSVFAIYEYGGIQNRESTRVHIFCSLK</sequence>
<dbReference type="InterPro" id="IPR009057">
    <property type="entry name" value="Homeodomain-like_sf"/>
</dbReference>
<name>A0A369BM72_9BACL</name>
<dbReference type="Proteomes" id="UP000253090">
    <property type="component" value="Unassembled WGS sequence"/>
</dbReference>
<organism evidence="5 6">
    <name type="scientific">Fontibacillus phaseoli</name>
    <dbReference type="NCBI Taxonomy" id="1416533"/>
    <lineage>
        <taxon>Bacteria</taxon>
        <taxon>Bacillati</taxon>
        <taxon>Bacillota</taxon>
        <taxon>Bacilli</taxon>
        <taxon>Bacillales</taxon>
        <taxon>Paenibacillaceae</taxon>
        <taxon>Fontibacillus</taxon>
    </lineage>
</organism>
<evidence type="ECO:0000256" key="3">
    <source>
        <dbReference type="ARBA" id="ARBA00023163"/>
    </source>
</evidence>
<dbReference type="PROSITE" id="PS01124">
    <property type="entry name" value="HTH_ARAC_FAMILY_2"/>
    <property type="match status" value="1"/>
</dbReference>
<dbReference type="GO" id="GO:0043565">
    <property type="term" value="F:sequence-specific DNA binding"/>
    <property type="evidence" value="ECO:0007669"/>
    <property type="project" value="InterPro"/>
</dbReference>
<comment type="caution">
    <text evidence="5">The sequence shown here is derived from an EMBL/GenBank/DDBJ whole genome shotgun (WGS) entry which is preliminary data.</text>
</comment>
<dbReference type="Pfam" id="PF12833">
    <property type="entry name" value="HTH_18"/>
    <property type="match status" value="1"/>
</dbReference>
<keyword evidence="3" id="KW-0804">Transcription</keyword>
<evidence type="ECO:0000259" key="4">
    <source>
        <dbReference type="PROSITE" id="PS01124"/>
    </source>
</evidence>
<evidence type="ECO:0000256" key="2">
    <source>
        <dbReference type="ARBA" id="ARBA00023125"/>
    </source>
</evidence>
<dbReference type="InterPro" id="IPR050959">
    <property type="entry name" value="MarA-like"/>
</dbReference>
<proteinExistence type="predicted"/>
<keyword evidence="2 5" id="KW-0238">DNA-binding</keyword>
<evidence type="ECO:0000313" key="5">
    <source>
        <dbReference type="EMBL" id="RCX22702.1"/>
    </source>
</evidence>
<dbReference type="RefSeq" id="WP_114494662.1">
    <property type="nucleotide sequence ID" value="NZ_QPJW01000001.1"/>
</dbReference>
<dbReference type="AlphaFoldDB" id="A0A369BM72"/>
<feature type="domain" description="HTH araC/xylS-type" evidence="4">
    <location>
        <begin position="8"/>
        <end position="106"/>
    </location>
</feature>
<dbReference type="InterPro" id="IPR018062">
    <property type="entry name" value="HTH_AraC-typ_CS"/>
</dbReference>
<dbReference type="SUPFAM" id="SSF46689">
    <property type="entry name" value="Homeodomain-like"/>
    <property type="match status" value="1"/>
</dbReference>
<dbReference type="EMBL" id="QPJW01000001">
    <property type="protein sequence ID" value="RCX22702.1"/>
    <property type="molecule type" value="Genomic_DNA"/>
</dbReference>
<keyword evidence="1" id="KW-0805">Transcription regulation</keyword>
<protein>
    <submittedName>
        <fullName evidence="5">AraC-like DNA-binding protein</fullName>
    </submittedName>
</protein>
<dbReference type="PANTHER" id="PTHR47504:SF5">
    <property type="entry name" value="RIGHT ORIGIN-BINDING PROTEIN"/>
    <property type="match status" value="1"/>
</dbReference>
<dbReference type="Gene3D" id="1.10.10.60">
    <property type="entry name" value="Homeodomain-like"/>
    <property type="match status" value="2"/>
</dbReference>
<accession>A0A369BM72</accession>